<protein>
    <submittedName>
        <fullName evidence="2">CHAP domain-containing protein</fullName>
    </submittedName>
</protein>
<dbReference type="Proteomes" id="UP001249945">
    <property type="component" value="Unassembled WGS sequence"/>
</dbReference>
<name>A0AAW8RBA3_CARDV</name>
<sequence>MKKFSKVLATSLLLLTFIGVSVLGVTPISPSIEASAAVIGDDYPAKWKNPALDSVVDSWGMYNRECTSFVANRLSVVNKFNINRGGMNWNANMWGTNARNQGYRVDMNPAVGSVAWWNGKFHVAWVAEVSGDQVKVEEYNYDYTGHYHVRWVPKNSVDGYIHFKDLGNTPTPPNPSNKLKVYKIDEVQKVNGILQVRCNELVPVAFNWTQNGIAAADIDLTDSSGKLLTDQNTVVKGKLFVFNVNRVNSVGSTITADGGYQWSKVNLTTSGTIWLKTTSKNELLTGVK</sequence>
<comment type="caution">
    <text evidence="2">The sequence shown here is derived from an EMBL/GenBank/DDBJ whole genome shotgun (WGS) entry which is preliminary data.</text>
</comment>
<dbReference type="InterPro" id="IPR007921">
    <property type="entry name" value="CHAP_dom"/>
</dbReference>
<dbReference type="AlphaFoldDB" id="A0AAW8RBA3"/>
<dbReference type="PROSITE" id="PS50911">
    <property type="entry name" value="CHAP"/>
    <property type="match status" value="1"/>
</dbReference>
<evidence type="ECO:0000313" key="2">
    <source>
        <dbReference type="EMBL" id="MDT1975051.1"/>
    </source>
</evidence>
<dbReference type="SUPFAM" id="SSF54001">
    <property type="entry name" value="Cysteine proteinases"/>
    <property type="match status" value="1"/>
</dbReference>
<dbReference type="Gene3D" id="2.40.50.670">
    <property type="match status" value="1"/>
</dbReference>
<evidence type="ECO:0000259" key="1">
    <source>
        <dbReference type="PROSITE" id="PS50911"/>
    </source>
</evidence>
<dbReference type="InterPro" id="IPR031898">
    <property type="entry name" value="ZoocinA_TRD"/>
</dbReference>
<accession>A0AAW8RBA3</accession>
<evidence type="ECO:0000313" key="3">
    <source>
        <dbReference type="Proteomes" id="UP001249945"/>
    </source>
</evidence>
<dbReference type="InterPro" id="IPR038765">
    <property type="entry name" value="Papain-like_cys_pep_sf"/>
</dbReference>
<dbReference type="Pfam" id="PF16775">
    <property type="entry name" value="ZoocinA_TRD"/>
    <property type="match status" value="1"/>
</dbReference>
<dbReference type="Gene3D" id="3.90.1720.10">
    <property type="entry name" value="endopeptidase domain like (from Nostoc punctiforme)"/>
    <property type="match status" value="1"/>
</dbReference>
<organism evidence="2 3">
    <name type="scientific">Carnobacterium divergens</name>
    <name type="common">Lactobacillus divergens</name>
    <dbReference type="NCBI Taxonomy" id="2748"/>
    <lineage>
        <taxon>Bacteria</taxon>
        <taxon>Bacillati</taxon>
        <taxon>Bacillota</taxon>
        <taxon>Bacilli</taxon>
        <taxon>Lactobacillales</taxon>
        <taxon>Carnobacteriaceae</taxon>
        <taxon>Carnobacterium</taxon>
    </lineage>
</organism>
<dbReference type="InterPro" id="IPR038263">
    <property type="entry name" value="Lytic_exo_TRD_sf"/>
</dbReference>
<gene>
    <name evidence="2" type="ORF">MX635_11655</name>
</gene>
<dbReference type="RefSeq" id="WP_311780837.1">
    <property type="nucleotide sequence ID" value="NZ_JALRMR010000015.1"/>
</dbReference>
<proteinExistence type="predicted"/>
<reference evidence="2" key="1">
    <citation type="submission" date="2022-04" db="EMBL/GenBank/DDBJ databases">
        <title>Draft genome sequences of lactic acid bacteria (LAB) strains involved in meat spoilage.</title>
        <authorList>
            <person name="Palevich N."/>
        </authorList>
    </citation>
    <scope>NUCLEOTIDE SEQUENCE</scope>
    <source>
        <strain evidence="2">9-14</strain>
    </source>
</reference>
<dbReference type="EMBL" id="JALRMR010000015">
    <property type="protein sequence ID" value="MDT1975051.1"/>
    <property type="molecule type" value="Genomic_DNA"/>
</dbReference>
<feature type="domain" description="Peptidase C51" evidence="1">
    <location>
        <begin position="41"/>
        <end position="162"/>
    </location>
</feature>
<dbReference type="Pfam" id="PF05257">
    <property type="entry name" value="CHAP"/>
    <property type="match status" value="1"/>
</dbReference>